<keyword evidence="3" id="KW-0004">4Fe-4S</keyword>
<evidence type="ECO:0000313" key="8">
    <source>
        <dbReference type="EMBL" id="BDH78809.1"/>
    </source>
</evidence>
<keyword evidence="4" id="KW-0479">Metal-binding</keyword>
<evidence type="ECO:0000256" key="1">
    <source>
        <dbReference type="ARBA" id="ARBA00001966"/>
    </source>
</evidence>
<feature type="domain" description="NADH:ubiquinone oxidoreductase-like 20kDa subunit" evidence="7">
    <location>
        <begin position="22"/>
        <end position="139"/>
    </location>
</feature>
<evidence type="ECO:0000256" key="4">
    <source>
        <dbReference type="ARBA" id="ARBA00022723"/>
    </source>
</evidence>
<dbReference type="RefSeq" id="WP_248564679.1">
    <property type="nucleotide sequence ID" value="NZ_AP025698.1"/>
</dbReference>
<dbReference type="GeneID" id="71964695"/>
<accession>A0ABN6P9K5</accession>
<dbReference type="Gene3D" id="3.40.50.12280">
    <property type="match status" value="1"/>
</dbReference>
<evidence type="ECO:0000256" key="5">
    <source>
        <dbReference type="ARBA" id="ARBA00023004"/>
    </source>
</evidence>
<reference evidence="8 9" key="1">
    <citation type="submission" date="2022-04" db="EMBL/GenBank/DDBJ databases">
        <title>Complete genome of Methanothermobacter tenebrarum strain RMAS.</title>
        <authorList>
            <person name="Nakamura K."/>
            <person name="Oshima K."/>
            <person name="Hattori M."/>
            <person name="Kamagata Y."/>
            <person name="Takamizawa K."/>
        </authorList>
    </citation>
    <scope>NUCLEOTIDE SEQUENCE [LARGE SCALE GENOMIC DNA]</scope>
    <source>
        <strain evidence="8 9">RMAS</strain>
    </source>
</reference>
<dbReference type="Proteomes" id="UP000831817">
    <property type="component" value="Chromosome"/>
</dbReference>
<evidence type="ECO:0000256" key="2">
    <source>
        <dbReference type="ARBA" id="ARBA00009173"/>
    </source>
</evidence>
<dbReference type="SUPFAM" id="SSF56770">
    <property type="entry name" value="HydA/Nqo6-like"/>
    <property type="match status" value="1"/>
</dbReference>
<dbReference type="Pfam" id="PF01058">
    <property type="entry name" value="Oxidored_q6"/>
    <property type="match status" value="1"/>
</dbReference>
<dbReference type="EMBL" id="AP025698">
    <property type="protein sequence ID" value="BDH78809.1"/>
    <property type="molecule type" value="Genomic_DNA"/>
</dbReference>
<evidence type="ECO:0000259" key="7">
    <source>
        <dbReference type="Pfam" id="PF01058"/>
    </source>
</evidence>
<dbReference type="InterPro" id="IPR006137">
    <property type="entry name" value="NADH_UbQ_OxRdtase-like_20kDa"/>
</dbReference>
<evidence type="ECO:0000256" key="3">
    <source>
        <dbReference type="ARBA" id="ARBA00022485"/>
    </source>
</evidence>
<keyword evidence="9" id="KW-1185">Reference proteome</keyword>
<keyword evidence="5" id="KW-0408">Iron</keyword>
<keyword evidence="6" id="KW-0411">Iron-sulfur</keyword>
<sequence>MGIRSYARARAIHAMLVYTGGCNGCDIEIVNAVFSPKYDAEQYKIFLTWNPREADVLIVTGPVTKQNEKPLKEIYKAIPEPKLVIAAGACALMGGVYKNIHGDIPSEEIAGPVEKIIPVDAKVPGCAVRPEDVLSGVVSILPKLLEAK</sequence>
<dbReference type="PANTHER" id="PTHR42989">
    <property type="entry name" value="HYDROGENASE-4 COMPONENT I"/>
    <property type="match status" value="1"/>
</dbReference>
<comment type="similarity">
    <text evidence="2">Belongs to the complex I 20 kDa subunit family.</text>
</comment>
<dbReference type="InterPro" id="IPR052375">
    <property type="entry name" value="Complex_I_20kDa-like"/>
</dbReference>
<evidence type="ECO:0000313" key="9">
    <source>
        <dbReference type="Proteomes" id="UP000831817"/>
    </source>
</evidence>
<name>A0ABN6P9K5_9EURY</name>
<organism evidence="8 9">
    <name type="scientific">Methanothermobacter tenebrarum</name>
    <dbReference type="NCBI Taxonomy" id="680118"/>
    <lineage>
        <taxon>Archaea</taxon>
        <taxon>Methanobacteriati</taxon>
        <taxon>Methanobacteriota</taxon>
        <taxon>Methanomada group</taxon>
        <taxon>Methanobacteria</taxon>
        <taxon>Methanobacteriales</taxon>
        <taxon>Methanobacteriaceae</taxon>
        <taxon>Methanothermobacter</taxon>
    </lineage>
</organism>
<evidence type="ECO:0000256" key="6">
    <source>
        <dbReference type="ARBA" id="ARBA00023014"/>
    </source>
</evidence>
<protein>
    <recommendedName>
        <fullName evidence="7">NADH:ubiquinone oxidoreductase-like 20kDa subunit domain-containing protein</fullName>
    </recommendedName>
</protein>
<dbReference type="PANTHER" id="PTHR42989:SF1">
    <property type="entry name" value="FORMATE HYDROGENLYASE SUBUNIT 7-RELATED"/>
    <property type="match status" value="1"/>
</dbReference>
<proteinExistence type="inferred from homology"/>
<gene>
    <name evidence="8" type="ORF">MTTB_01880</name>
</gene>
<comment type="cofactor">
    <cofactor evidence="1">
        <name>[4Fe-4S] cluster</name>
        <dbReference type="ChEBI" id="CHEBI:49883"/>
    </cofactor>
</comment>